<evidence type="ECO:0000259" key="11">
    <source>
        <dbReference type="PROSITE" id="PS51007"/>
    </source>
</evidence>
<proteinExistence type="predicted"/>
<keyword evidence="5" id="KW-0574">Periplasm</keyword>
<feature type="domain" description="Cytochrome c" evidence="11">
    <location>
        <begin position="205"/>
        <end position="322"/>
    </location>
</feature>
<dbReference type="Gene3D" id="1.10.760.10">
    <property type="entry name" value="Cytochrome c-like domain"/>
    <property type="match status" value="2"/>
</dbReference>
<protein>
    <submittedName>
        <fullName evidence="12">Cytochrome c peroxidase</fullName>
    </submittedName>
</protein>
<dbReference type="PIRSF" id="PIRSF000294">
    <property type="entry name" value="Cytochrome-c_peroxidase"/>
    <property type="match status" value="1"/>
</dbReference>
<dbReference type="Proteomes" id="UP000199420">
    <property type="component" value="Unassembled WGS sequence"/>
</dbReference>
<feature type="binding site" description="axial binding residue" evidence="9">
    <location>
        <position position="94"/>
    </location>
    <ligand>
        <name>heme c</name>
        <dbReference type="ChEBI" id="CHEBI:61717"/>
        <label>1</label>
    </ligand>
    <ligandPart>
        <name>Fe</name>
        <dbReference type="ChEBI" id="CHEBI:18248"/>
    </ligandPart>
</feature>
<dbReference type="PANTHER" id="PTHR30600:SF7">
    <property type="entry name" value="CYTOCHROME C PEROXIDASE-RELATED"/>
    <property type="match status" value="1"/>
</dbReference>
<dbReference type="GO" id="GO:0020037">
    <property type="term" value="F:heme binding"/>
    <property type="evidence" value="ECO:0007669"/>
    <property type="project" value="InterPro"/>
</dbReference>
<keyword evidence="13" id="KW-1185">Reference proteome</keyword>
<dbReference type="GO" id="GO:0004130">
    <property type="term" value="F:cytochrome-c peroxidase activity"/>
    <property type="evidence" value="ECO:0007669"/>
    <property type="project" value="TreeGrafter"/>
</dbReference>
<evidence type="ECO:0000313" key="12">
    <source>
        <dbReference type="EMBL" id="SEI45290.1"/>
    </source>
</evidence>
<gene>
    <name evidence="12" type="ORF">SAMN04487997_0739</name>
</gene>
<evidence type="ECO:0000256" key="7">
    <source>
        <dbReference type="ARBA" id="ARBA00023004"/>
    </source>
</evidence>
<evidence type="ECO:0000256" key="4">
    <source>
        <dbReference type="ARBA" id="ARBA00022729"/>
    </source>
</evidence>
<keyword evidence="4 10" id="KW-0732">Signal</keyword>
<dbReference type="OrthoDB" id="9805202at2"/>
<dbReference type="InterPro" id="IPR036909">
    <property type="entry name" value="Cyt_c-like_dom_sf"/>
</dbReference>
<dbReference type="FunFam" id="1.10.760.10:FF:000020">
    <property type="entry name" value="Cytochrome c peroxidase"/>
    <property type="match status" value="1"/>
</dbReference>
<accession>A0A1H6R0L1</accession>
<dbReference type="PANTHER" id="PTHR30600">
    <property type="entry name" value="CYTOCHROME C PEROXIDASE-RELATED"/>
    <property type="match status" value="1"/>
</dbReference>
<comment type="cofactor">
    <cofactor evidence="8">
        <name>heme</name>
        <dbReference type="ChEBI" id="CHEBI:30413"/>
    </cofactor>
    <text evidence="8">Binds 2 heme groups.</text>
</comment>
<dbReference type="AlphaFoldDB" id="A0A1H6R0L1"/>
<dbReference type="STRING" id="529704.SAMN02927913_0654"/>
<evidence type="ECO:0000256" key="9">
    <source>
        <dbReference type="PIRSR" id="PIRSR000294-2"/>
    </source>
</evidence>
<feature type="signal peptide" evidence="10">
    <location>
        <begin position="1"/>
        <end position="22"/>
    </location>
</feature>
<keyword evidence="6" id="KW-0560">Oxidoreductase</keyword>
<sequence length="345" mass="36760">MQRPTLIPLLALAGALSAPAWAQSDPMKQAQGLFKPLPTQPPAVPGNPASPAKVALGKMLYFDPRLSESHAISCNSCHMVGMGGVDLQETSLGHRWQRGGRNAPTVYNAVFDVAQFWDGRAKDLEQQAGGPLVNPIEMDATEKHVVEQLKGIPGYAPLFAKAFPGGEAITFENVRRAIALFEATLITPNAPFDRYLRGDARALDARQAQGLALFIGKGCAGCHNGINVGGGQYAPFGVVERPGAEILPPGDKGRFAVTRTVSDEYVFRVPSLRNVALTPPYFHSGKVWDLRQAVAVMGNSQLGAKLTDAEVDQITAFLGSLTGNQPQVTLPILPPSVATTPQPKP</sequence>
<organism evidence="12 13">
    <name type="scientific">Frateuria terrea</name>
    <dbReference type="NCBI Taxonomy" id="529704"/>
    <lineage>
        <taxon>Bacteria</taxon>
        <taxon>Pseudomonadati</taxon>
        <taxon>Pseudomonadota</taxon>
        <taxon>Gammaproteobacteria</taxon>
        <taxon>Lysobacterales</taxon>
        <taxon>Rhodanobacteraceae</taxon>
        <taxon>Frateuria</taxon>
    </lineage>
</organism>
<evidence type="ECO:0000256" key="2">
    <source>
        <dbReference type="ARBA" id="ARBA00022617"/>
    </source>
</evidence>
<feature type="chain" id="PRO_5011639601" evidence="10">
    <location>
        <begin position="23"/>
        <end position="345"/>
    </location>
</feature>
<evidence type="ECO:0000256" key="1">
    <source>
        <dbReference type="ARBA" id="ARBA00004418"/>
    </source>
</evidence>
<dbReference type="GO" id="GO:0042597">
    <property type="term" value="C:periplasmic space"/>
    <property type="evidence" value="ECO:0007669"/>
    <property type="project" value="UniProtKB-SubCell"/>
</dbReference>
<evidence type="ECO:0000256" key="8">
    <source>
        <dbReference type="PIRSR" id="PIRSR000294-1"/>
    </source>
</evidence>
<evidence type="ECO:0000256" key="10">
    <source>
        <dbReference type="SAM" id="SignalP"/>
    </source>
</evidence>
<feature type="binding site" description="covalent" evidence="8">
    <location>
        <position position="77"/>
    </location>
    <ligand>
        <name>heme c</name>
        <dbReference type="ChEBI" id="CHEBI:61717"/>
        <label>1</label>
    </ligand>
</feature>
<evidence type="ECO:0000256" key="5">
    <source>
        <dbReference type="ARBA" id="ARBA00022764"/>
    </source>
</evidence>
<dbReference type="GO" id="GO:0009055">
    <property type="term" value="F:electron transfer activity"/>
    <property type="evidence" value="ECO:0007669"/>
    <property type="project" value="InterPro"/>
</dbReference>
<feature type="binding site" description="covalent" evidence="8">
    <location>
        <position position="219"/>
    </location>
    <ligand>
        <name>heme c</name>
        <dbReference type="ChEBI" id="CHEBI:61717"/>
        <label>2</label>
    </ligand>
</feature>
<comment type="subcellular location">
    <subcellularLocation>
        <location evidence="1">Periplasm</location>
    </subcellularLocation>
</comment>
<feature type="binding site" description="covalent" evidence="8">
    <location>
        <position position="222"/>
    </location>
    <ligand>
        <name>heme c</name>
        <dbReference type="ChEBI" id="CHEBI:61717"/>
        <label>2</label>
    </ligand>
</feature>
<dbReference type="InterPro" id="IPR026259">
    <property type="entry name" value="MauG/Cytc_peroxidase"/>
</dbReference>
<reference evidence="12 13" key="1">
    <citation type="submission" date="2016-10" db="EMBL/GenBank/DDBJ databases">
        <authorList>
            <person name="de Groot N.N."/>
        </authorList>
    </citation>
    <scope>NUCLEOTIDE SEQUENCE [LARGE SCALE GENOMIC DNA]</scope>
    <source>
        <strain evidence="12 13">DSM 26515</strain>
    </source>
</reference>
<dbReference type="Pfam" id="PF00034">
    <property type="entry name" value="Cytochrom_C"/>
    <property type="match status" value="1"/>
</dbReference>
<feature type="binding site" description="axial binding residue" evidence="9">
    <location>
        <position position="223"/>
    </location>
    <ligand>
        <name>heme c</name>
        <dbReference type="ChEBI" id="CHEBI:61717"/>
        <label>2</label>
    </ligand>
    <ligandPart>
        <name>Fe</name>
        <dbReference type="ChEBI" id="CHEBI:18248"/>
    </ligandPart>
</feature>
<feature type="binding site" description="axial binding residue" evidence="9">
    <location>
        <position position="297"/>
    </location>
    <ligand>
        <name>heme c</name>
        <dbReference type="ChEBI" id="CHEBI:61717"/>
        <label>2</label>
    </ligand>
    <ligandPart>
        <name>Fe</name>
        <dbReference type="ChEBI" id="CHEBI:18248"/>
    </ligandPart>
</feature>
<evidence type="ECO:0000313" key="13">
    <source>
        <dbReference type="Proteomes" id="UP000199420"/>
    </source>
</evidence>
<dbReference type="InterPro" id="IPR051395">
    <property type="entry name" value="Cytochrome_c_Peroxidase/MauG"/>
</dbReference>
<evidence type="ECO:0000256" key="6">
    <source>
        <dbReference type="ARBA" id="ARBA00023002"/>
    </source>
</evidence>
<dbReference type="Pfam" id="PF03150">
    <property type="entry name" value="CCP_MauG"/>
    <property type="match status" value="1"/>
</dbReference>
<dbReference type="PROSITE" id="PS51007">
    <property type="entry name" value="CYTC"/>
    <property type="match status" value="1"/>
</dbReference>
<dbReference type="SUPFAM" id="SSF46626">
    <property type="entry name" value="Cytochrome c"/>
    <property type="match status" value="2"/>
</dbReference>
<dbReference type="InterPro" id="IPR009056">
    <property type="entry name" value="Cyt_c-like_dom"/>
</dbReference>
<dbReference type="EMBL" id="FNYC01000001">
    <property type="protein sequence ID" value="SEI45290.1"/>
    <property type="molecule type" value="Genomic_DNA"/>
</dbReference>
<keyword evidence="7 9" id="KW-0408">Iron</keyword>
<keyword evidence="12" id="KW-0575">Peroxidase</keyword>
<keyword evidence="3 9" id="KW-0479">Metal-binding</keyword>
<dbReference type="InterPro" id="IPR004852">
    <property type="entry name" value="Di-haem_cyt_c_peroxidsae"/>
</dbReference>
<feature type="binding site" description="axial binding residue" evidence="9">
    <location>
        <position position="78"/>
    </location>
    <ligand>
        <name>heme c</name>
        <dbReference type="ChEBI" id="CHEBI:61717"/>
        <label>1</label>
    </ligand>
    <ligandPart>
        <name>Fe</name>
        <dbReference type="ChEBI" id="CHEBI:18248"/>
    </ligandPart>
</feature>
<comment type="PTM">
    <text evidence="8">Binds 2 heme groups per subunit.</text>
</comment>
<name>A0A1H6R0L1_9GAMM</name>
<feature type="binding site" description="covalent" evidence="8">
    <location>
        <position position="74"/>
    </location>
    <ligand>
        <name>heme c</name>
        <dbReference type="ChEBI" id="CHEBI:61717"/>
        <label>1</label>
    </ligand>
</feature>
<evidence type="ECO:0000256" key="3">
    <source>
        <dbReference type="ARBA" id="ARBA00022723"/>
    </source>
</evidence>
<dbReference type="GO" id="GO:0046872">
    <property type="term" value="F:metal ion binding"/>
    <property type="evidence" value="ECO:0007669"/>
    <property type="project" value="UniProtKB-KW"/>
</dbReference>
<keyword evidence="2 8" id="KW-0349">Heme</keyword>